<name>A0A1M6XCN7_9RHOB</name>
<reference evidence="3" key="1">
    <citation type="submission" date="2016-11" db="EMBL/GenBank/DDBJ databases">
        <authorList>
            <person name="Varghese N."/>
            <person name="Submissions S."/>
        </authorList>
    </citation>
    <scope>NUCLEOTIDE SEQUENCE [LARGE SCALE GENOMIC DNA]</scope>
    <source>
        <strain evidence="3">DSM 29327</strain>
    </source>
</reference>
<protein>
    <submittedName>
        <fullName evidence="2">Uncharacterized protein</fullName>
    </submittedName>
</protein>
<dbReference type="Proteomes" id="UP000184191">
    <property type="component" value="Unassembled WGS sequence"/>
</dbReference>
<accession>A0A1M6XCN7</accession>
<sequence>MTAAHNKLAGLRVELPPAFGRPQGQHLDAGQRKTPAKRPVFWICHDIRLMSQARSHRSGAASHTPARQRLPSRKQAMILGKSQTKGSSGASPQFPSEPPSKSAILISKLVAFAVLCASSNGSILVCIFKQALTLASASSESQSMAVQNALHSPLSFQSNSTPQKNSSCAVFASGSNPSGIVCA</sequence>
<keyword evidence="3" id="KW-1185">Reference proteome</keyword>
<gene>
    <name evidence="2" type="ORF">SAMN05444414_10440</name>
</gene>
<evidence type="ECO:0000313" key="2">
    <source>
        <dbReference type="EMBL" id="SHL03711.1"/>
    </source>
</evidence>
<dbReference type="EMBL" id="FRBN01000004">
    <property type="protein sequence ID" value="SHL03711.1"/>
    <property type="molecule type" value="Genomic_DNA"/>
</dbReference>
<dbReference type="AlphaFoldDB" id="A0A1M6XCN7"/>
<feature type="region of interest" description="Disordered" evidence="1">
    <location>
        <begin position="54"/>
        <end position="73"/>
    </location>
</feature>
<proteinExistence type="predicted"/>
<organism evidence="2 3">
    <name type="scientific">Roseovarius marisflavi</name>
    <dbReference type="NCBI Taxonomy" id="1054996"/>
    <lineage>
        <taxon>Bacteria</taxon>
        <taxon>Pseudomonadati</taxon>
        <taxon>Pseudomonadota</taxon>
        <taxon>Alphaproteobacteria</taxon>
        <taxon>Rhodobacterales</taxon>
        <taxon>Roseobacteraceae</taxon>
        <taxon>Roseovarius</taxon>
    </lineage>
</organism>
<evidence type="ECO:0000256" key="1">
    <source>
        <dbReference type="SAM" id="MobiDB-lite"/>
    </source>
</evidence>
<evidence type="ECO:0000313" key="3">
    <source>
        <dbReference type="Proteomes" id="UP000184191"/>
    </source>
</evidence>